<accession>A0A918HRC4</accession>
<gene>
    <name evidence="1" type="ORF">GCM10010226_82620</name>
</gene>
<evidence type="ECO:0000313" key="2">
    <source>
        <dbReference type="Proteomes" id="UP000646776"/>
    </source>
</evidence>
<dbReference type="InterPro" id="IPR036736">
    <property type="entry name" value="ACP-like_sf"/>
</dbReference>
<dbReference type="Proteomes" id="UP000646776">
    <property type="component" value="Unassembled WGS sequence"/>
</dbReference>
<dbReference type="AlphaFoldDB" id="A0A918HRC4"/>
<keyword evidence="2" id="KW-1185">Reference proteome</keyword>
<dbReference type="RefSeq" id="WP_189717766.1">
    <property type="nucleotide sequence ID" value="NZ_BMSA01000040.1"/>
</dbReference>
<organism evidence="1 2">
    <name type="scientific">Streptomyces phaeofaciens</name>
    <dbReference type="NCBI Taxonomy" id="68254"/>
    <lineage>
        <taxon>Bacteria</taxon>
        <taxon>Bacillati</taxon>
        <taxon>Actinomycetota</taxon>
        <taxon>Actinomycetes</taxon>
        <taxon>Kitasatosporales</taxon>
        <taxon>Streptomycetaceae</taxon>
        <taxon>Streptomyces</taxon>
    </lineage>
</organism>
<name>A0A918HRC4_9ACTN</name>
<protein>
    <submittedName>
        <fullName evidence="1">Uncharacterized protein</fullName>
    </submittedName>
</protein>
<evidence type="ECO:0000313" key="1">
    <source>
        <dbReference type="EMBL" id="GGT92107.1"/>
    </source>
</evidence>
<comment type="caution">
    <text evidence="1">The sequence shown here is derived from an EMBL/GenBank/DDBJ whole genome shotgun (WGS) entry which is preliminary data.</text>
</comment>
<reference evidence="1" key="2">
    <citation type="submission" date="2020-09" db="EMBL/GenBank/DDBJ databases">
        <authorList>
            <person name="Sun Q."/>
            <person name="Ohkuma M."/>
        </authorList>
    </citation>
    <scope>NUCLEOTIDE SEQUENCE</scope>
    <source>
        <strain evidence="1">JCM 4125</strain>
    </source>
</reference>
<proteinExistence type="predicted"/>
<dbReference type="EMBL" id="BMSA01000040">
    <property type="protein sequence ID" value="GGT92107.1"/>
    <property type="molecule type" value="Genomic_DNA"/>
</dbReference>
<dbReference type="Gene3D" id="1.10.1200.10">
    <property type="entry name" value="ACP-like"/>
    <property type="match status" value="1"/>
</dbReference>
<reference evidence="1" key="1">
    <citation type="journal article" date="2014" name="Int. J. Syst. Evol. Microbiol.">
        <title>Complete genome sequence of Corynebacterium casei LMG S-19264T (=DSM 44701T), isolated from a smear-ripened cheese.</title>
        <authorList>
            <consortium name="US DOE Joint Genome Institute (JGI-PGF)"/>
            <person name="Walter F."/>
            <person name="Albersmeier A."/>
            <person name="Kalinowski J."/>
            <person name="Ruckert C."/>
        </authorList>
    </citation>
    <scope>NUCLEOTIDE SEQUENCE</scope>
    <source>
        <strain evidence="1">JCM 4125</strain>
    </source>
</reference>
<sequence>MTVSLAYPELATSIVRCCAELLSLNVAPDFAGSGDEIFSFGRGSGAAIAGVTIDSMELQEVLVTLETEFGIDLLGLDDLGRVASMDGLTKYVVQESTPERVRAFIERWAANA</sequence>